<evidence type="ECO:0000313" key="9">
    <source>
        <dbReference type="Proteomes" id="UP001150538"/>
    </source>
</evidence>
<keyword evidence="4 6" id="KW-1133">Transmembrane helix</keyword>
<dbReference type="EMBL" id="JANBPU010000085">
    <property type="protein sequence ID" value="KAJ1916964.1"/>
    <property type="molecule type" value="Genomic_DNA"/>
</dbReference>
<dbReference type="Gene3D" id="1.20.1250.20">
    <property type="entry name" value="MFS general substrate transporter like domains"/>
    <property type="match status" value="1"/>
</dbReference>
<dbReference type="GO" id="GO:0022857">
    <property type="term" value="F:transmembrane transporter activity"/>
    <property type="evidence" value="ECO:0007669"/>
    <property type="project" value="InterPro"/>
</dbReference>
<evidence type="ECO:0000256" key="2">
    <source>
        <dbReference type="ARBA" id="ARBA00022448"/>
    </source>
</evidence>
<keyword evidence="5 6" id="KW-0472">Membrane</keyword>
<feature type="domain" description="Major facilitator superfamily (MFS) profile" evidence="7">
    <location>
        <begin position="31"/>
        <end position="172"/>
    </location>
</feature>
<dbReference type="OrthoDB" id="5086884at2759"/>
<dbReference type="PANTHER" id="PTHR23506">
    <property type="entry name" value="GH10249P"/>
    <property type="match status" value="1"/>
</dbReference>
<dbReference type="InterPro" id="IPR050930">
    <property type="entry name" value="MFS_Vesicular_Transporter"/>
</dbReference>
<dbReference type="GO" id="GO:0016020">
    <property type="term" value="C:membrane"/>
    <property type="evidence" value="ECO:0007669"/>
    <property type="project" value="UniProtKB-SubCell"/>
</dbReference>
<name>A0A9W8DMS6_9FUNG</name>
<keyword evidence="2" id="KW-0813">Transport</keyword>
<keyword evidence="3 6" id="KW-0812">Transmembrane</keyword>
<keyword evidence="9" id="KW-1185">Reference proteome</keyword>
<dbReference type="InterPro" id="IPR036259">
    <property type="entry name" value="MFS_trans_sf"/>
</dbReference>
<dbReference type="InterPro" id="IPR020846">
    <property type="entry name" value="MFS_dom"/>
</dbReference>
<proteinExistence type="predicted"/>
<evidence type="ECO:0000256" key="1">
    <source>
        <dbReference type="ARBA" id="ARBA00004141"/>
    </source>
</evidence>
<dbReference type="Proteomes" id="UP001150538">
    <property type="component" value="Unassembled WGS sequence"/>
</dbReference>
<evidence type="ECO:0000259" key="7">
    <source>
        <dbReference type="PROSITE" id="PS50850"/>
    </source>
</evidence>
<comment type="caution">
    <text evidence="8">The sequence shown here is derived from an EMBL/GenBank/DDBJ whole genome shotgun (WGS) entry which is preliminary data.</text>
</comment>
<evidence type="ECO:0000313" key="8">
    <source>
        <dbReference type="EMBL" id="KAJ1916964.1"/>
    </source>
</evidence>
<dbReference type="PROSITE" id="PS50850">
    <property type="entry name" value="MFS"/>
    <property type="match status" value="1"/>
</dbReference>
<evidence type="ECO:0000256" key="4">
    <source>
        <dbReference type="ARBA" id="ARBA00022989"/>
    </source>
</evidence>
<protein>
    <recommendedName>
        <fullName evidence="7">Major facilitator superfamily (MFS) profile domain-containing protein</fullName>
    </recommendedName>
</protein>
<dbReference type="AlphaFoldDB" id="A0A9W8DMS6"/>
<reference evidence="8" key="1">
    <citation type="submission" date="2022-07" db="EMBL/GenBank/DDBJ databases">
        <title>Phylogenomic reconstructions and comparative analyses of Kickxellomycotina fungi.</title>
        <authorList>
            <person name="Reynolds N.K."/>
            <person name="Stajich J.E."/>
            <person name="Barry K."/>
            <person name="Grigoriev I.V."/>
            <person name="Crous P."/>
            <person name="Smith M.E."/>
        </authorList>
    </citation>
    <scope>NUCLEOTIDE SEQUENCE</scope>
    <source>
        <strain evidence="8">NBRC 100468</strain>
    </source>
</reference>
<feature type="transmembrane region" description="Helical" evidence="6">
    <location>
        <begin position="70"/>
        <end position="89"/>
    </location>
</feature>
<dbReference type="Pfam" id="PF07690">
    <property type="entry name" value="MFS_1"/>
    <property type="match status" value="1"/>
</dbReference>
<comment type="subcellular location">
    <subcellularLocation>
        <location evidence="1">Membrane</location>
        <topology evidence="1">Multi-pass membrane protein</topology>
    </subcellularLocation>
</comment>
<evidence type="ECO:0000256" key="6">
    <source>
        <dbReference type="SAM" id="Phobius"/>
    </source>
</evidence>
<sequence>MATMPRTIRDSRLWKWLSYMRNKYGRSPNAVLLMVGLALFVDTVCMGAITPGLPDLLQSKLKMDDYTNGILYGCFGIGVIFGAVTAGIISDRYLSRRAPMVVGLFGLAVTAMLFAFSNSFWKLVLARIAQGAASGITWTIGLAMVADVVPEDRLGTAMGTASIGLTLGKDEL</sequence>
<dbReference type="PANTHER" id="PTHR23506:SF23">
    <property type="entry name" value="GH10249P"/>
    <property type="match status" value="1"/>
</dbReference>
<organism evidence="8 9">
    <name type="scientific">Mycoemilia scoparia</name>
    <dbReference type="NCBI Taxonomy" id="417184"/>
    <lineage>
        <taxon>Eukaryota</taxon>
        <taxon>Fungi</taxon>
        <taxon>Fungi incertae sedis</taxon>
        <taxon>Zoopagomycota</taxon>
        <taxon>Kickxellomycotina</taxon>
        <taxon>Kickxellomycetes</taxon>
        <taxon>Kickxellales</taxon>
        <taxon>Kickxellaceae</taxon>
        <taxon>Mycoemilia</taxon>
    </lineage>
</organism>
<dbReference type="SUPFAM" id="SSF103473">
    <property type="entry name" value="MFS general substrate transporter"/>
    <property type="match status" value="1"/>
</dbReference>
<evidence type="ECO:0000256" key="3">
    <source>
        <dbReference type="ARBA" id="ARBA00022692"/>
    </source>
</evidence>
<gene>
    <name evidence="8" type="ORF">H4219_003489</name>
</gene>
<feature type="transmembrane region" description="Helical" evidence="6">
    <location>
        <begin position="101"/>
        <end position="121"/>
    </location>
</feature>
<dbReference type="InterPro" id="IPR011701">
    <property type="entry name" value="MFS"/>
</dbReference>
<evidence type="ECO:0000256" key="5">
    <source>
        <dbReference type="ARBA" id="ARBA00023136"/>
    </source>
</evidence>
<accession>A0A9W8DMS6</accession>